<proteinExistence type="predicted"/>
<feature type="compositionally biased region" description="Basic and acidic residues" evidence="1">
    <location>
        <begin position="25"/>
        <end position="34"/>
    </location>
</feature>
<dbReference type="RefSeq" id="XP_003010653.1">
    <property type="nucleotide sequence ID" value="XM_003010607.1"/>
</dbReference>
<dbReference type="Proteomes" id="UP000008866">
    <property type="component" value="Unassembled WGS sequence"/>
</dbReference>
<feature type="region of interest" description="Disordered" evidence="1">
    <location>
        <begin position="103"/>
        <end position="177"/>
    </location>
</feature>
<sequence>MDGLFYSLAVVEGRHATGRQAAKMETTRRRLGGKEEEEEDEEEDEKDEKEAISTSPPSRPSTRLSSYLRPTTPPLVARPKKHLPAATLRTWVSSFMFVQGVAIQQRSKEPAEERTKKPGVRKATLTPPGPESKKEEAGQKKKRRRLPPSEHEMPNCSSPSRWASRGVMESDIAFSTL</sequence>
<feature type="compositionally biased region" description="Acidic residues" evidence="1">
    <location>
        <begin position="35"/>
        <end position="47"/>
    </location>
</feature>
<feature type="region of interest" description="Disordered" evidence="1">
    <location>
        <begin position="15"/>
        <end position="83"/>
    </location>
</feature>
<feature type="compositionally biased region" description="Low complexity" evidence="1">
    <location>
        <begin position="53"/>
        <end position="70"/>
    </location>
</feature>
<dbReference type="EMBL" id="ABSU01000034">
    <property type="protein sequence ID" value="EFE30013.1"/>
    <property type="molecule type" value="Genomic_DNA"/>
</dbReference>
<protein>
    <submittedName>
        <fullName evidence="2">Uncharacterized protein</fullName>
    </submittedName>
</protein>
<evidence type="ECO:0000313" key="3">
    <source>
        <dbReference type="Proteomes" id="UP000008866"/>
    </source>
</evidence>
<dbReference type="HOGENOM" id="CLU_1517512_0_0_1"/>
<dbReference type="GeneID" id="9524765"/>
<dbReference type="AlphaFoldDB" id="D4B4G5"/>
<keyword evidence="3" id="KW-1185">Reference proteome</keyword>
<evidence type="ECO:0000313" key="2">
    <source>
        <dbReference type="EMBL" id="EFE30013.1"/>
    </source>
</evidence>
<accession>D4B4G5</accession>
<name>D4B4G5_ARTBC</name>
<evidence type="ECO:0000256" key="1">
    <source>
        <dbReference type="SAM" id="MobiDB-lite"/>
    </source>
</evidence>
<reference evidence="3" key="1">
    <citation type="journal article" date="2011" name="Genome Biol.">
        <title>Comparative and functional genomics provide insights into the pathogenicity of dermatophytic fungi.</title>
        <authorList>
            <person name="Burmester A."/>
            <person name="Shelest E."/>
            <person name="Gloeckner G."/>
            <person name="Heddergott C."/>
            <person name="Schindler S."/>
            <person name="Staib P."/>
            <person name="Heidel A."/>
            <person name="Felder M."/>
            <person name="Petzold A."/>
            <person name="Szafranski K."/>
            <person name="Feuermann M."/>
            <person name="Pedruzzi I."/>
            <person name="Priebe S."/>
            <person name="Groth M."/>
            <person name="Winkler R."/>
            <person name="Li W."/>
            <person name="Kniemeyer O."/>
            <person name="Schroeckh V."/>
            <person name="Hertweck C."/>
            <person name="Hube B."/>
            <person name="White T.C."/>
            <person name="Platzer M."/>
            <person name="Guthke R."/>
            <person name="Heitman J."/>
            <person name="Woestemeyer J."/>
            <person name="Zipfel P.F."/>
            <person name="Monod M."/>
            <person name="Brakhage A.A."/>
        </authorList>
    </citation>
    <scope>NUCLEOTIDE SEQUENCE [LARGE SCALE GENOMIC DNA]</scope>
    <source>
        <strain evidence="3">ATCC MYA-4681 / CBS 112371</strain>
    </source>
</reference>
<organism evidence="2 3">
    <name type="scientific">Arthroderma benhamiae (strain ATCC MYA-4681 / CBS 112371)</name>
    <name type="common">Trichophyton mentagrophytes</name>
    <dbReference type="NCBI Taxonomy" id="663331"/>
    <lineage>
        <taxon>Eukaryota</taxon>
        <taxon>Fungi</taxon>
        <taxon>Dikarya</taxon>
        <taxon>Ascomycota</taxon>
        <taxon>Pezizomycotina</taxon>
        <taxon>Eurotiomycetes</taxon>
        <taxon>Eurotiomycetidae</taxon>
        <taxon>Onygenales</taxon>
        <taxon>Arthrodermataceae</taxon>
        <taxon>Trichophyton</taxon>
    </lineage>
</organism>
<gene>
    <name evidence="2" type="ORF">ARB_03354</name>
</gene>
<feature type="compositionally biased region" description="Basic and acidic residues" evidence="1">
    <location>
        <begin position="106"/>
        <end position="116"/>
    </location>
</feature>
<comment type="caution">
    <text evidence="2">The sequence shown here is derived from an EMBL/GenBank/DDBJ whole genome shotgun (WGS) entry which is preliminary data.</text>
</comment>
<dbReference type="KEGG" id="abe:ARB_03354"/>